<accession>A0A0A0M2Y3</accession>
<organism evidence="4 5">
    <name type="scientific">Cucumis sativus</name>
    <name type="common">Cucumber</name>
    <dbReference type="NCBI Taxonomy" id="3659"/>
    <lineage>
        <taxon>Eukaryota</taxon>
        <taxon>Viridiplantae</taxon>
        <taxon>Streptophyta</taxon>
        <taxon>Embryophyta</taxon>
        <taxon>Tracheophyta</taxon>
        <taxon>Spermatophyta</taxon>
        <taxon>Magnoliopsida</taxon>
        <taxon>eudicotyledons</taxon>
        <taxon>Gunneridae</taxon>
        <taxon>Pentapetalae</taxon>
        <taxon>rosids</taxon>
        <taxon>fabids</taxon>
        <taxon>Cucurbitales</taxon>
        <taxon>Cucurbitaceae</taxon>
        <taxon>Benincaseae</taxon>
        <taxon>Cucumis</taxon>
    </lineage>
</organism>
<dbReference type="Pfam" id="PF12854">
    <property type="entry name" value="PPR_1"/>
    <property type="match status" value="1"/>
</dbReference>
<gene>
    <name evidence="4" type="ORF">Csa_1G629130</name>
</gene>
<evidence type="ECO:0000256" key="2">
    <source>
        <dbReference type="ARBA" id="ARBA00022737"/>
    </source>
</evidence>
<keyword evidence="5" id="KW-1185">Reference proteome</keyword>
<dbReference type="Gramene" id="KGN66556">
    <property type="protein sequence ID" value="KGN66556"/>
    <property type="gene ID" value="Csa_1G629130"/>
</dbReference>
<proteinExistence type="inferred from homology"/>
<evidence type="ECO:0000256" key="3">
    <source>
        <dbReference type="PROSITE-ProRule" id="PRU00708"/>
    </source>
</evidence>
<dbReference type="Proteomes" id="UP000029981">
    <property type="component" value="Chromosome 1"/>
</dbReference>
<reference evidence="4 5" key="2">
    <citation type="journal article" date="2009" name="PLoS ONE">
        <title>An integrated genetic and cytogenetic map of the cucumber genome.</title>
        <authorList>
            <person name="Ren Y."/>
            <person name="Zhang Z."/>
            <person name="Liu J."/>
            <person name="Staub J.E."/>
            <person name="Han Y."/>
            <person name="Cheng Z."/>
            <person name="Li X."/>
            <person name="Lu J."/>
            <person name="Miao H."/>
            <person name="Kang H."/>
            <person name="Xie B."/>
            <person name="Gu X."/>
            <person name="Wang X."/>
            <person name="Du Y."/>
            <person name="Jin W."/>
            <person name="Huang S."/>
        </authorList>
    </citation>
    <scope>NUCLEOTIDE SEQUENCE [LARGE SCALE GENOMIC DNA]</scope>
    <source>
        <strain evidence="5">cv. 9930</strain>
    </source>
</reference>
<feature type="repeat" description="PPR" evidence="3">
    <location>
        <begin position="137"/>
        <end position="171"/>
    </location>
</feature>
<reference evidence="4 5" key="1">
    <citation type="journal article" date="2009" name="Nat. Genet.">
        <title>The genome of the cucumber, Cucumis sativus L.</title>
        <authorList>
            <person name="Huang S."/>
            <person name="Li R."/>
            <person name="Zhang Z."/>
            <person name="Li L."/>
            <person name="Gu X."/>
            <person name="Fan W."/>
            <person name="Lucas W.J."/>
            <person name="Wang X."/>
            <person name="Xie B."/>
            <person name="Ni P."/>
            <person name="Ren Y."/>
            <person name="Zhu H."/>
            <person name="Li J."/>
            <person name="Lin K."/>
            <person name="Jin W."/>
            <person name="Fei Z."/>
            <person name="Li G."/>
            <person name="Staub J."/>
            <person name="Kilian A."/>
            <person name="van der Vossen E.A."/>
            <person name="Wu Y."/>
            <person name="Guo J."/>
            <person name="He J."/>
            <person name="Jia Z."/>
            <person name="Ren Y."/>
            <person name="Tian G."/>
            <person name="Lu Y."/>
            <person name="Ruan J."/>
            <person name="Qian W."/>
            <person name="Wang M."/>
            <person name="Huang Q."/>
            <person name="Li B."/>
            <person name="Xuan Z."/>
            <person name="Cao J."/>
            <person name="Asan"/>
            <person name="Wu Z."/>
            <person name="Zhang J."/>
            <person name="Cai Q."/>
            <person name="Bai Y."/>
            <person name="Zhao B."/>
            <person name="Han Y."/>
            <person name="Li Y."/>
            <person name="Li X."/>
            <person name="Wang S."/>
            <person name="Shi Q."/>
            <person name="Liu S."/>
            <person name="Cho W.K."/>
            <person name="Kim J.Y."/>
            <person name="Xu Y."/>
            <person name="Heller-Uszynska K."/>
            <person name="Miao H."/>
            <person name="Cheng Z."/>
            <person name="Zhang S."/>
            <person name="Wu J."/>
            <person name="Yang Y."/>
            <person name="Kang H."/>
            <person name="Li M."/>
            <person name="Liang H."/>
            <person name="Ren X."/>
            <person name="Shi Z."/>
            <person name="Wen M."/>
            <person name="Jian M."/>
            <person name="Yang H."/>
            <person name="Zhang G."/>
            <person name="Yang Z."/>
            <person name="Chen R."/>
            <person name="Liu S."/>
            <person name="Li J."/>
            <person name="Ma L."/>
            <person name="Liu H."/>
            <person name="Zhou Y."/>
            <person name="Zhao J."/>
            <person name="Fang X."/>
            <person name="Li G."/>
            <person name="Fang L."/>
            <person name="Li Y."/>
            <person name="Liu D."/>
            <person name="Zheng H."/>
            <person name="Zhang Y."/>
            <person name="Qin N."/>
            <person name="Li Z."/>
            <person name="Yang G."/>
            <person name="Yang S."/>
            <person name="Bolund L."/>
            <person name="Kristiansen K."/>
            <person name="Zheng H."/>
            <person name="Li S."/>
            <person name="Zhang X."/>
            <person name="Yang H."/>
            <person name="Wang J."/>
            <person name="Sun R."/>
            <person name="Zhang B."/>
            <person name="Jiang S."/>
            <person name="Wang J."/>
            <person name="Du Y."/>
            <person name="Li S."/>
        </authorList>
    </citation>
    <scope>NUCLEOTIDE SEQUENCE [LARGE SCALE GENOMIC DNA]</scope>
    <source>
        <strain evidence="5">cv. 9930</strain>
    </source>
</reference>
<comment type="similarity">
    <text evidence="1">Belongs to the PPR family. P subfamily.</text>
</comment>
<name>A0A0A0M2Y3_CUCSA</name>
<dbReference type="AlphaFoldDB" id="A0A0A0M2Y3"/>
<evidence type="ECO:0008006" key="6">
    <source>
        <dbReference type="Google" id="ProtNLM"/>
    </source>
</evidence>
<dbReference type="Pfam" id="PF13041">
    <property type="entry name" value="PPR_2"/>
    <property type="match status" value="1"/>
</dbReference>
<reference evidence="4 5" key="4">
    <citation type="journal article" date="2011" name="BMC Genomics">
        <title>RNA-Seq improves annotation of protein-coding genes in the cucumber genome.</title>
        <authorList>
            <person name="Li Z."/>
            <person name="Zhang Z."/>
            <person name="Yan P."/>
            <person name="Huang S."/>
            <person name="Fei Z."/>
            <person name="Lin K."/>
        </authorList>
    </citation>
    <scope>NUCLEOTIDE SEQUENCE [LARGE SCALE GENOMIC DNA]</scope>
    <source>
        <strain evidence="5">cv. 9930</strain>
    </source>
</reference>
<feature type="repeat" description="PPR" evidence="3">
    <location>
        <begin position="206"/>
        <end position="240"/>
    </location>
</feature>
<protein>
    <recommendedName>
        <fullName evidence="6">Pentatricopeptide repeat-containing protein</fullName>
    </recommendedName>
</protein>
<dbReference type="Gene3D" id="1.25.40.10">
    <property type="entry name" value="Tetratricopeptide repeat domain"/>
    <property type="match status" value="2"/>
</dbReference>
<dbReference type="NCBIfam" id="TIGR00756">
    <property type="entry name" value="PPR"/>
    <property type="match status" value="3"/>
</dbReference>
<dbReference type="InterPro" id="IPR011990">
    <property type="entry name" value="TPR-like_helical_dom_sf"/>
</dbReference>
<dbReference type="EMBL" id="CM002922">
    <property type="protein sequence ID" value="KGN66556.1"/>
    <property type="molecule type" value="Genomic_DNA"/>
</dbReference>
<dbReference type="PANTHER" id="PTHR47941">
    <property type="entry name" value="PENTATRICOPEPTIDE REPEAT-CONTAINING PROTEIN 3, MITOCHONDRIAL"/>
    <property type="match status" value="1"/>
</dbReference>
<reference evidence="4 5" key="3">
    <citation type="journal article" date="2010" name="BMC Genomics">
        <title>Transcriptome sequencing and comparative analysis of cucumber flowers with different sex types.</title>
        <authorList>
            <person name="Guo S."/>
            <person name="Zheng Y."/>
            <person name="Joung J.G."/>
            <person name="Liu S."/>
            <person name="Zhang Z."/>
            <person name="Crasta O.R."/>
            <person name="Sobral B.W."/>
            <person name="Xu Y."/>
            <person name="Huang S."/>
            <person name="Fei Z."/>
        </authorList>
    </citation>
    <scope>NUCLEOTIDE SEQUENCE [LARGE SCALE GENOMIC DNA]</scope>
    <source>
        <strain evidence="5">cv. 9930</strain>
    </source>
</reference>
<evidence type="ECO:0000313" key="5">
    <source>
        <dbReference type="Proteomes" id="UP000029981"/>
    </source>
</evidence>
<evidence type="ECO:0000256" key="1">
    <source>
        <dbReference type="ARBA" id="ARBA00007626"/>
    </source>
</evidence>
<dbReference type="PROSITE" id="PS51375">
    <property type="entry name" value="PPR"/>
    <property type="match status" value="3"/>
</dbReference>
<feature type="repeat" description="PPR" evidence="3">
    <location>
        <begin position="172"/>
        <end position="202"/>
    </location>
</feature>
<sequence length="256" mass="28671">MNSQIHLLKRCSARVLRIHPFSSTPLPNSVSDIDSHLVSLCQSLTPRNANHAFSLFHSAIASNSLPSGFTCNALMAALTRTRNYPMALSVYGKMTYANVFLGFRSLCCLIECFVYTREVNYAFGVLGLIIKQGYVVSTFVFNVMLTGLCRIGDVERAIESFHEMKRFSVLPDVITYNVLMNGLCKNEKFEEALRFLDEMEVICQPNMVTYTTMVDGLCKGGRLQIAEGLLERMKKKGLQADVVIWSVQRGTNRGVL</sequence>
<dbReference type="InterPro" id="IPR002885">
    <property type="entry name" value="PPR_rpt"/>
</dbReference>
<dbReference type="OMA" id="DEMEVIC"/>
<evidence type="ECO:0000313" key="4">
    <source>
        <dbReference type="EMBL" id="KGN66556.1"/>
    </source>
</evidence>
<dbReference type="Pfam" id="PF01535">
    <property type="entry name" value="PPR"/>
    <property type="match status" value="1"/>
</dbReference>
<keyword evidence="2" id="KW-0677">Repeat</keyword>